<protein>
    <submittedName>
        <fullName evidence="2">Centromere protein X</fullName>
    </submittedName>
</protein>
<dbReference type="Proteomes" id="UP000887576">
    <property type="component" value="Unplaced"/>
</dbReference>
<evidence type="ECO:0000313" key="1">
    <source>
        <dbReference type="Proteomes" id="UP000887576"/>
    </source>
</evidence>
<name>A0AC34R0B8_9BILA</name>
<organism evidence="1 2">
    <name type="scientific">Panagrolaimus sp. JU765</name>
    <dbReference type="NCBI Taxonomy" id="591449"/>
    <lineage>
        <taxon>Eukaryota</taxon>
        <taxon>Metazoa</taxon>
        <taxon>Ecdysozoa</taxon>
        <taxon>Nematoda</taxon>
        <taxon>Chromadorea</taxon>
        <taxon>Rhabditida</taxon>
        <taxon>Tylenchina</taxon>
        <taxon>Panagrolaimomorpha</taxon>
        <taxon>Panagrolaimoidea</taxon>
        <taxon>Panagrolaimidae</taxon>
        <taxon>Panagrolaimus</taxon>
    </lineage>
</organism>
<sequence length="74" mass="8454">MSSNKERMEEYITFLTSGDERMKMKPAAVEALSLVALDLMKTMLETAAKDAQMDDKDEVTVRNVDNVLMTLFKY</sequence>
<accession>A0AC34R0B8</accession>
<reference evidence="2" key="1">
    <citation type="submission" date="2022-11" db="UniProtKB">
        <authorList>
            <consortium name="WormBaseParasite"/>
        </authorList>
    </citation>
    <scope>IDENTIFICATION</scope>
</reference>
<evidence type="ECO:0000313" key="2">
    <source>
        <dbReference type="WBParaSite" id="JU765_v2.g2180.t1"/>
    </source>
</evidence>
<proteinExistence type="predicted"/>
<dbReference type="WBParaSite" id="JU765_v2.g2180.t1">
    <property type="protein sequence ID" value="JU765_v2.g2180.t1"/>
    <property type="gene ID" value="JU765_v2.g2180"/>
</dbReference>